<gene>
    <name evidence="5" type="ORF">MKW98_001518</name>
</gene>
<comment type="subcellular location">
    <subcellularLocation>
        <location evidence="1">Membrane</location>
        <topology evidence="1">Multi-pass membrane protein</topology>
    </subcellularLocation>
</comment>
<evidence type="ECO:0000256" key="2">
    <source>
        <dbReference type="ARBA" id="ARBA00022692"/>
    </source>
</evidence>
<dbReference type="GO" id="GO:0045036">
    <property type="term" value="P:protein targeting to chloroplast"/>
    <property type="evidence" value="ECO:0007669"/>
    <property type="project" value="TreeGrafter"/>
</dbReference>
<organism evidence="5 6">
    <name type="scientific">Papaver atlanticum</name>
    <dbReference type="NCBI Taxonomy" id="357466"/>
    <lineage>
        <taxon>Eukaryota</taxon>
        <taxon>Viridiplantae</taxon>
        <taxon>Streptophyta</taxon>
        <taxon>Embryophyta</taxon>
        <taxon>Tracheophyta</taxon>
        <taxon>Spermatophyta</taxon>
        <taxon>Magnoliopsida</taxon>
        <taxon>Ranunculales</taxon>
        <taxon>Papaveraceae</taxon>
        <taxon>Papaveroideae</taxon>
        <taxon>Papaver</taxon>
    </lineage>
</organism>
<evidence type="ECO:0000313" key="5">
    <source>
        <dbReference type="EMBL" id="KAI3873869.1"/>
    </source>
</evidence>
<accession>A0AAD4S8T6</accession>
<evidence type="ECO:0000313" key="6">
    <source>
        <dbReference type="Proteomes" id="UP001202328"/>
    </source>
</evidence>
<dbReference type="GO" id="GO:0008320">
    <property type="term" value="F:protein transmembrane transporter activity"/>
    <property type="evidence" value="ECO:0007669"/>
    <property type="project" value="TreeGrafter"/>
</dbReference>
<keyword evidence="3" id="KW-1133">Transmembrane helix</keyword>
<evidence type="ECO:0000256" key="1">
    <source>
        <dbReference type="ARBA" id="ARBA00004141"/>
    </source>
</evidence>
<dbReference type="CDD" id="cd09487">
    <property type="entry name" value="SAM_superfamily"/>
    <property type="match status" value="1"/>
</dbReference>
<evidence type="ECO:0000256" key="4">
    <source>
        <dbReference type="ARBA" id="ARBA00023136"/>
    </source>
</evidence>
<dbReference type="EMBL" id="JAJJMB010012717">
    <property type="protein sequence ID" value="KAI3873869.1"/>
    <property type="molecule type" value="Genomic_DNA"/>
</dbReference>
<keyword evidence="2" id="KW-0812">Transmembrane</keyword>
<dbReference type="PANTHER" id="PTHR14110:SF6">
    <property type="entry name" value="OS04G0405100 PROTEIN"/>
    <property type="match status" value="1"/>
</dbReference>
<evidence type="ECO:0000256" key="3">
    <source>
        <dbReference type="ARBA" id="ARBA00022989"/>
    </source>
</evidence>
<dbReference type="Gene3D" id="1.10.150.50">
    <property type="entry name" value="Transcription Factor, Ets-1"/>
    <property type="match status" value="1"/>
</dbReference>
<dbReference type="GO" id="GO:0042721">
    <property type="term" value="C:TIM22 mitochondrial import inner membrane insertion complex"/>
    <property type="evidence" value="ECO:0007669"/>
    <property type="project" value="InterPro"/>
</dbReference>
<name>A0AAD4S8T6_9MAGN</name>
<comment type="caution">
    <text evidence="5">The sequence shown here is derived from an EMBL/GenBank/DDBJ whole genome shotgun (WGS) entry which is preliminary data.</text>
</comment>
<evidence type="ECO:0008006" key="7">
    <source>
        <dbReference type="Google" id="ProtNLM"/>
    </source>
</evidence>
<dbReference type="Proteomes" id="UP001202328">
    <property type="component" value="Unassembled WGS sequence"/>
</dbReference>
<keyword evidence="4" id="KW-0472">Membrane</keyword>
<dbReference type="PANTHER" id="PTHR14110">
    <property type="entry name" value="MITOCHONDRIAL IMPORT INNER MEMBRANE TRANSLOCASE SUBUNIT TIM22"/>
    <property type="match status" value="1"/>
</dbReference>
<reference evidence="5" key="1">
    <citation type="submission" date="2022-04" db="EMBL/GenBank/DDBJ databases">
        <title>A functionally conserved STORR gene fusion in Papaver species that diverged 16.8 million years ago.</title>
        <authorList>
            <person name="Catania T."/>
        </authorList>
    </citation>
    <scope>NUCLEOTIDE SEQUENCE</scope>
    <source>
        <strain evidence="5">S-188037</strain>
    </source>
</reference>
<proteinExistence type="predicted"/>
<dbReference type="GO" id="GO:0045039">
    <property type="term" value="P:protein insertion into mitochondrial inner membrane"/>
    <property type="evidence" value="ECO:0007669"/>
    <property type="project" value="InterPro"/>
</dbReference>
<dbReference type="SUPFAM" id="SSF47769">
    <property type="entry name" value="SAM/Pointed domain"/>
    <property type="match status" value="1"/>
</dbReference>
<dbReference type="AlphaFoldDB" id="A0AAD4S8T6"/>
<dbReference type="GO" id="GO:0009706">
    <property type="term" value="C:chloroplast inner membrane"/>
    <property type="evidence" value="ECO:0007669"/>
    <property type="project" value="TreeGrafter"/>
</dbReference>
<dbReference type="InterPro" id="IPR013761">
    <property type="entry name" value="SAM/pointed_sf"/>
</dbReference>
<sequence length="256" mass="27675">MDGEEGGGEMVSIPKDNYNNQLMINHLQTISRKLTELGNGYCNWFSKQSILVQATVVTTATGIHGAAMGGIVGTVAQAAAHVFPKHSLAIKAKFASPMVEARMFAAVLGTHASIHFIMGNIRGKDDVQTRMAAGFGAGVVCKLVARMGYPCVVPINEAVMGVVCALIGGVIFQLGRRKSQLPVEYTRTKCMLSNLGLENYEKNFEKGLLTDITMPLLTGSILKEVGVPPGPRLLILDHIENDPELQKMRQGRARRN</sequence>
<dbReference type="InterPro" id="IPR039175">
    <property type="entry name" value="TIM22"/>
</dbReference>
<keyword evidence="6" id="KW-1185">Reference proteome</keyword>
<protein>
    <recommendedName>
        <fullName evidence="7">SAM domain-containing protein</fullName>
    </recommendedName>
</protein>